<gene>
    <name evidence="6" type="ORF">N7492_000051</name>
</gene>
<dbReference type="Gene3D" id="3.90.1590.10">
    <property type="entry name" value="glutathione-dependent formaldehyde- activating enzyme (gfa)"/>
    <property type="match status" value="1"/>
</dbReference>
<dbReference type="Pfam" id="PF04828">
    <property type="entry name" value="GFA"/>
    <property type="match status" value="1"/>
</dbReference>
<reference evidence="6" key="1">
    <citation type="submission" date="2022-11" db="EMBL/GenBank/DDBJ databases">
        <authorList>
            <person name="Petersen C."/>
        </authorList>
    </citation>
    <scope>NUCLEOTIDE SEQUENCE</scope>
    <source>
        <strain evidence="6">IBT 21917</strain>
    </source>
</reference>
<proteinExistence type="inferred from homology"/>
<accession>A0A9W9IPQ5</accession>
<evidence type="ECO:0000313" key="6">
    <source>
        <dbReference type="EMBL" id="KAJ5182435.1"/>
    </source>
</evidence>
<dbReference type="Proteomes" id="UP001146351">
    <property type="component" value="Unassembled WGS sequence"/>
</dbReference>
<evidence type="ECO:0000256" key="1">
    <source>
        <dbReference type="ARBA" id="ARBA00005495"/>
    </source>
</evidence>
<keyword evidence="4" id="KW-0456">Lyase</keyword>
<reference evidence="6" key="2">
    <citation type="journal article" date="2023" name="IMA Fungus">
        <title>Comparative genomic study of the Penicillium genus elucidates a diverse pangenome and 15 lateral gene transfer events.</title>
        <authorList>
            <person name="Petersen C."/>
            <person name="Sorensen T."/>
            <person name="Nielsen M.R."/>
            <person name="Sondergaard T.E."/>
            <person name="Sorensen J.L."/>
            <person name="Fitzpatrick D.A."/>
            <person name="Frisvad J.C."/>
            <person name="Nielsen K.L."/>
        </authorList>
    </citation>
    <scope>NUCLEOTIDE SEQUENCE</scope>
    <source>
        <strain evidence="6">IBT 21917</strain>
    </source>
</reference>
<dbReference type="GO" id="GO:0046872">
    <property type="term" value="F:metal ion binding"/>
    <property type="evidence" value="ECO:0007669"/>
    <property type="project" value="UniProtKB-KW"/>
</dbReference>
<evidence type="ECO:0000256" key="3">
    <source>
        <dbReference type="ARBA" id="ARBA00022833"/>
    </source>
</evidence>
<keyword evidence="7" id="KW-1185">Reference proteome</keyword>
<protein>
    <recommendedName>
        <fullName evidence="5">CENP-V/GFA domain-containing protein</fullName>
    </recommendedName>
</protein>
<evidence type="ECO:0000256" key="2">
    <source>
        <dbReference type="ARBA" id="ARBA00022723"/>
    </source>
</evidence>
<dbReference type="OrthoDB" id="9970124at2759"/>
<sequence>MAEMGISTTVDPLPRPAFTNAPPENTLHDEEWKHRPPYHIQSPHERGPVQWTGYCQCRRISYTLDRKQPLNAKFCHCRGCQVMHGAPFQWAVIFHKEDVSFRNGSSGLSFYSASHQSLDYSVPTKVSCSFCRTPIMDEGRNVCLLFPQLIELRGSPDEQRKQREMFKPTCHIYYEQRMLDVPDGLPKWSQMDGSSQLLNEGQSAKQ</sequence>
<evidence type="ECO:0000256" key="4">
    <source>
        <dbReference type="ARBA" id="ARBA00023239"/>
    </source>
</evidence>
<keyword evidence="2" id="KW-0479">Metal-binding</keyword>
<dbReference type="AlphaFoldDB" id="A0A9W9IPQ5"/>
<dbReference type="InterPro" id="IPR006913">
    <property type="entry name" value="CENP-V/GFA"/>
</dbReference>
<feature type="domain" description="CENP-V/GFA" evidence="5">
    <location>
        <begin position="51"/>
        <end position="175"/>
    </location>
</feature>
<comment type="caution">
    <text evidence="6">The sequence shown here is derived from an EMBL/GenBank/DDBJ whole genome shotgun (WGS) entry which is preliminary data.</text>
</comment>
<dbReference type="GO" id="GO:0016846">
    <property type="term" value="F:carbon-sulfur lyase activity"/>
    <property type="evidence" value="ECO:0007669"/>
    <property type="project" value="InterPro"/>
</dbReference>
<organism evidence="6 7">
    <name type="scientific">Penicillium capsulatum</name>
    <dbReference type="NCBI Taxonomy" id="69766"/>
    <lineage>
        <taxon>Eukaryota</taxon>
        <taxon>Fungi</taxon>
        <taxon>Dikarya</taxon>
        <taxon>Ascomycota</taxon>
        <taxon>Pezizomycotina</taxon>
        <taxon>Eurotiomycetes</taxon>
        <taxon>Eurotiomycetidae</taxon>
        <taxon>Eurotiales</taxon>
        <taxon>Aspergillaceae</taxon>
        <taxon>Penicillium</taxon>
    </lineage>
</organism>
<name>A0A9W9IPQ5_9EURO</name>
<dbReference type="EMBL" id="JAPQKO010000001">
    <property type="protein sequence ID" value="KAJ5182435.1"/>
    <property type="molecule type" value="Genomic_DNA"/>
</dbReference>
<dbReference type="PROSITE" id="PS51891">
    <property type="entry name" value="CENP_V_GFA"/>
    <property type="match status" value="1"/>
</dbReference>
<dbReference type="PANTHER" id="PTHR33337:SF40">
    <property type="entry name" value="CENP-V_GFA DOMAIN-CONTAINING PROTEIN-RELATED"/>
    <property type="match status" value="1"/>
</dbReference>
<comment type="similarity">
    <text evidence="1">Belongs to the Gfa family.</text>
</comment>
<evidence type="ECO:0000313" key="7">
    <source>
        <dbReference type="Proteomes" id="UP001146351"/>
    </source>
</evidence>
<keyword evidence="3" id="KW-0862">Zinc</keyword>
<dbReference type="SUPFAM" id="SSF51316">
    <property type="entry name" value="Mss4-like"/>
    <property type="match status" value="1"/>
</dbReference>
<evidence type="ECO:0000259" key="5">
    <source>
        <dbReference type="PROSITE" id="PS51891"/>
    </source>
</evidence>
<dbReference type="InterPro" id="IPR011057">
    <property type="entry name" value="Mss4-like_sf"/>
</dbReference>
<dbReference type="PANTHER" id="PTHR33337">
    <property type="entry name" value="GFA DOMAIN-CONTAINING PROTEIN"/>
    <property type="match status" value="1"/>
</dbReference>